<protein>
    <submittedName>
        <fullName evidence="1">Uncharacterized protein</fullName>
    </submittedName>
</protein>
<evidence type="ECO:0000313" key="1">
    <source>
        <dbReference type="EMBL" id="CCF83894.1"/>
    </source>
</evidence>
<sequence length="63" mass="6428">MGDTVGQLVASGYNSLIVSGAGPQAGRITWTRLSGKCNVNLGCASQIFARAGSARRWTDGGDA</sequence>
<reference evidence="1 2" key="1">
    <citation type="journal article" date="2012" name="ISME J.">
        <title>Nitrification expanded: discovery, physiology and genomics of a nitrite-oxidizing bacterium from the phylum Chloroflexi.</title>
        <authorList>
            <person name="Sorokin D.Y."/>
            <person name="Lucker S."/>
            <person name="Vejmelkova D."/>
            <person name="Kostrikina N.A."/>
            <person name="Kleerebezem R."/>
            <person name="Rijpstra W.I."/>
            <person name="Damste J.S."/>
            <person name="Le Paslier D."/>
            <person name="Muyzer G."/>
            <person name="Wagner M."/>
            <person name="van Loosdrecht M.C."/>
            <person name="Daims H."/>
        </authorList>
    </citation>
    <scope>NUCLEOTIDE SEQUENCE [LARGE SCALE GENOMIC DNA]</scope>
    <source>
        <strain evidence="2">none</strain>
    </source>
</reference>
<gene>
    <name evidence="1" type="ORF">NITHO_280037</name>
</gene>
<keyword evidence="2" id="KW-1185">Reference proteome</keyword>
<accession>I4EGT2</accession>
<dbReference type="AlphaFoldDB" id="I4EGT2"/>
<organism evidence="1 2">
    <name type="scientific">Nitrolancea hollandica Lb</name>
    <dbReference type="NCBI Taxonomy" id="1129897"/>
    <lineage>
        <taxon>Bacteria</taxon>
        <taxon>Pseudomonadati</taxon>
        <taxon>Thermomicrobiota</taxon>
        <taxon>Thermomicrobia</taxon>
        <taxon>Sphaerobacterales</taxon>
        <taxon>Sphaerobacterineae</taxon>
        <taxon>Sphaerobacteraceae</taxon>
        <taxon>Nitrolancea</taxon>
    </lineage>
</organism>
<comment type="caution">
    <text evidence="1">The sequence shown here is derived from an EMBL/GenBank/DDBJ whole genome shotgun (WGS) entry which is preliminary data.</text>
</comment>
<name>I4EGT2_9BACT</name>
<dbReference type="EMBL" id="CAGS01000201">
    <property type="protein sequence ID" value="CCF83894.1"/>
    <property type="molecule type" value="Genomic_DNA"/>
</dbReference>
<proteinExistence type="predicted"/>
<dbReference type="Proteomes" id="UP000004221">
    <property type="component" value="Unassembled WGS sequence"/>
</dbReference>
<evidence type="ECO:0000313" key="2">
    <source>
        <dbReference type="Proteomes" id="UP000004221"/>
    </source>
</evidence>